<dbReference type="CDD" id="cd00118">
    <property type="entry name" value="LysM"/>
    <property type="match status" value="1"/>
</dbReference>
<dbReference type="RefSeq" id="WP_069698335.1">
    <property type="nucleotide sequence ID" value="NZ_JAGGMA010000024.1"/>
</dbReference>
<sequence>MSKKDKVRKSDAREPWEQSIYEPESDTRHSRVEKRQGKRGNTVFLTLLVFLLVMIIALPTGTYFFITRDKSNSNKNANTTPSSSVVKSTSKSSAEAKSSAIDSESLPESTNAEGTPTSSDNQQQGDGQPVYDTVQKGEGFQQVAERNGISISELESLNGMSSSTIIQPGQQLRVK</sequence>
<evidence type="ECO:0000313" key="5">
    <source>
        <dbReference type="Proteomes" id="UP000095256"/>
    </source>
</evidence>
<proteinExistence type="predicted"/>
<feature type="transmembrane region" description="Helical" evidence="2">
    <location>
        <begin position="43"/>
        <end position="66"/>
    </location>
</feature>
<dbReference type="SUPFAM" id="SSF54106">
    <property type="entry name" value="LysM domain"/>
    <property type="match status" value="1"/>
</dbReference>
<keyword evidence="2" id="KW-0812">Transmembrane</keyword>
<keyword evidence="2" id="KW-0472">Membrane</keyword>
<dbReference type="SMART" id="SM00257">
    <property type="entry name" value="LysM"/>
    <property type="match status" value="1"/>
</dbReference>
<dbReference type="Gene3D" id="3.10.350.10">
    <property type="entry name" value="LysM domain"/>
    <property type="match status" value="1"/>
</dbReference>
<dbReference type="EMBL" id="MIEK01000017">
    <property type="protein sequence ID" value="OEH82699.1"/>
    <property type="molecule type" value="Genomic_DNA"/>
</dbReference>
<feature type="domain" description="LysM" evidence="3">
    <location>
        <begin position="130"/>
        <end position="174"/>
    </location>
</feature>
<comment type="caution">
    <text evidence="4">The sequence shown here is derived from an EMBL/GenBank/DDBJ whole genome shotgun (WGS) entry which is preliminary data.</text>
</comment>
<accession>A0A1E5KYD3</accession>
<dbReference type="STRING" id="762845.BCR26_12245"/>
<gene>
    <name evidence="4" type="ORF">BCR26_12245</name>
</gene>
<evidence type="ECO:0000259" key="3">
    <source>
        <dbReference type="PROSITE" id="PS51782"/>
    </source>
</evidence>
<dbReference type="InterPro" id="IPR018392">
    <property type="entry name" value="LysM"/>
</dbReference>
<dbReference type="Proteomes" id="UP000095256">
    <property type="component" value="Unassembled WGS sequence"/>
</dbReference>
<dbReference type="Pfam" id="PF01476">
    <property type="entry name" value="LysM"/>
    <property type="match status" value="1"/>
</dbReference>
<keyword evidence="5" id="KW-1185">Reference proteome</keyword>
<organism evidence="4 5">
    <name type="scientific">Enterococcus rivorum</name>
    <dbReference type="NCBI Taxonomy" id="762845"/>
    <lineage>
        <taxon>Bacteria</taxon>
        <taxon>Bacillati</taxon>
        <taxon>Bacillota</taxon>
        <taxon>Bacilli</taxon>
        <taxon>Lactobacillales</taxon>
        <taxon>Enterococcaceae</taxon>
        <taxon>Enterococcus</taxon>
    </lineage>
</organism>
<evidence type="ECO:0000313" key="4">
    <source>
        <dbReference type="EMBL" id="OEH82699.1"/>
    </source>
</evidence>
<dbReference type="PROSITE" id="PS51782">
    <property type="entry name" value="LYSM"/>
    <property type="match status" value="1"/>
</dbReference>
<evidence type="ECO:0000256" key="2">
    <source>
        <dbReference type="SAM" id="Phobius"/>
    </source>
</evidence>
<feature type="compositionally biased region" description="Low complexity" evidence="1">
    <location>
        <begin position="82"/>
        <end position="104"/>
    </location>
</feature>
<evidence type="ECO:0000256" key="1">
    <source>
        <dbReference type="SAM" id="MobiDB-lite"/>
    </source>
</evidence>
<feature type="compositionally biased region" description="Basic and acidic residues" evidence="1">
    <location>
        <begin position="25"/>
        <end position="35"/>
    </location>
</feature>
<dbReference type="InterPro" id="IPR049981">
    <property type="entry name" value="SPy_0802-like"/>
</dbReference>
<feature type="compositionally biased region" description="Polar residues" evidence="1">
    <location>
        <begin position="106"/>
        <end position="126"/>
    </location>
</feature>
<name>A0A1E5KYD3_9ENTE</name>
<dbReference type="NCBIfam" id="NF042931">
    <property type="entry name" value="SAG1386_EF1546"/>
    <property type="match status" value="1"/>
</dbReference>
<feature type="region of interest" description="Disordered" evidence="1">
    <location>
        <begin position="71"/>
        <end position="137"/>
    </location>
</feature>
<dbReference type="OrthoDB" id="2199940at2"/>
<keyword evidence="2" id="KW-1133">Transmembrane helix</keyword>
<dbReference type="AlphaFoldDB" id="A0A1E5KYD3"/>
<feature type="region of interest" description="Disordered" evidence="1">
    <location>
        <begin position="1"/>
        <end position="35"/>
    </location>
</feature>
<dbReference type="InterPro" id="IPR036779">
    <property type="entry name" value="LysM_dom_sf"/>
</dbReference>
<reference evidence="4 5" key="1">
    <citation type="submission" date="2016-09" db="EMBL/GenBank/DDBJ databases">
        <authorList>
            <person name="Capua I."/>
            <person name="De Benedictis P."/>
            <person name="Joannis T."/>
            <person name="Lombin L.H."/>
            <person name="Cattoli G."/>
        </authorList>
    </citation>
    <scope>NUCLEOTIDE SEQUENCE [LARGE SCALE GENOMIC DNA]</scope>
    <source>
        <strain evidence="4 5">LMG 25899</strain>
    </source>
</reference>
<protein>
    <recommendedName>
        <fullName evidence="3">LysM domain-containing protein</fullName>
    </recommendedName>
</protein>